<name>A0A0F9SG60_9ZZZZ</name>
<proteinExistence type="predicted"/>
<organism evidence="1">
    <name type="scientific">marine sediment metagenome</name>
    <dbReference type="NCBI Taxonomy" id="412755"/>
    <lineage>
        <taxon>unclassified sequences</taxon>
        <taxon>metagenomes</taxon>
        <taxon>ecological metagenomes</taxon>
    </lineage>
</organism>
<protein>
    <submittedName>
        <fullName evidence="1">Uncharacterized protein</fullName>
    </submittedName>
</protein>
<sequence length="37" mass="4409">MNKSEHPLYHSWEGMKQRCFDPNADNYNDYGGPLKKH</sequence>
<gene>
    <name evidence="1" type="ORF">LCGC14_0475220</name>
</gene>
<reference evidence="1" key="1">
    <citation type="journal article" date="2015" name="Nature">
        <title>Complex archaea that bridge the gap between prokaryotes and eukaryotes.</title>
        <authorList>
            <person name="Spang A."/>
            <person name="Saw J.H."/>
            <person name="Jorgensen S.L."/>
            <person name="Zaremba-Niedzwiedzka K."/>
            <person name="Martijn J."/>
            <person name="Lind A.E."/>
            <person name="van Eijk R."/>
            <person name="Schleper C."/>
            <person name="Guy L."/>
            <person name="Ettema T.J."/>
        </authorList>
    </citation>
    <scope>NUCLEOTIDE SEQUENCE</scope>
</reference>
<comment type="caution">
    <text evidence="1">The sequence shown here is derived from an EMBL/GenBank/DDBJ whole genome shotgun (WGS) entry which is preliminary data.</text>
</comment>
<dbReference type="AlphaFoldDB" id="A0A0F9SG60"/>
<accession>A0A0F9SG60</accession>
<dbReference type="EMBL" id="LAZR01000511">
    <property type="protein sequence ID" value="KKN66044.1"/>
    <property type="molecule type" value="Genomic_DNA"/>
</dbReference>
<evidence type="ECO:0000313" key="1">
    <source>
        <dbReference type="EMBL" id="KKN66044.1"/>
    </source>
</evidence>